<proteinExistence type="predicted"/>
<dbReference type="Proteomes" id="UP001201273">
    <property type="component" value="Unassembled WGS sequence"/>
</dbReference>
<dbReference type="InterPro" id="IPR011037">
    <property type="entry name" value="Pyrv_Knase-like_insert_dom_sf"/>
</dbReference>
<name>A0ABS8WBH6_9GAMM</name>
<evidence type="ECO:0000313" key="3">
    <source>
        <dbReference type="Proteomes" id="UP001201273"/>
    </source>
</evidence>
<dbReference type="InterPro" id="IPR052353">
    <property type="entry name" value="Benzoxazolinone_Detox_Enz"/>
</dbReference>
<dbReference type="Pfam" id="PF03475">
    <property type="entry name" value="YiiM_3-alpha"/>
    <property type="match status" value="1"/>
</dbReference>
<reference evidence="2 3" key="1">
    <citation type="journal article" date="2022" name="Environ. Microbiol. Rep.">
        <title>Eco-phylogenetic analyses reveal divergent evolution of vitamin B12 metabolism in the marine bacterial family 'Psychromonadaceae'.</title>
        <authorList>
            <person name="Jin X."/>
            <person name="Yang Y."/>
            <person name="Cao H."/>
            <person name="Gao B."/>
            <person name="Zhao Z."/>
        </authorList>
    </citation>
    <scope>NUCLEOTIDE SEQUENCE [LARGE SCALE GENOMIC DNA]</scope>
    <source>
        <strain evidence="2 3">MKS20</strain>
    </source>
</reference>
<protein>
    <submittedName>
        <fullName evidence="2">MOSC domain-containing protein</fullName>
    </submittedName>
</protein>
<dbReference type="InterPro" id="IPR005163">
    <property type="entry name" value="Tri_helical_YiiM-like"/>
</dbReference>
<dbReference type="RefSeq" id="WP_233052554.1">
    <property type="nucleotide sequence ID" value="NZ_JAIMJA010000008.1"/>
</dbReference>
<dbReference type="EMBL" id="JAIMJA010000008">
    <property type="protein sequence ID" value="MCE2595053.1"/>
    <property type="molecule type" value="Genomic_DNA"/>
</dbReference>
<dbReference type="Pfam" id="PF03473">
    <property type="entry name" value="MOSC"/>
    <property type="match status" value="1"/>
</dbReference>
<dbReference type="Gene3D" id="2.40.33.20">
    <property type="entry name" value="PK beta-barrel domain-like"/>
    <property type="match status" value="1"/>
</dbReference>
<keyword evidence="3" id="KW-1185">Reference proteome</keyword>
<organism evidence="2 3">
    <name type="scientific">Motilimonas cestriensis</name>
    <dbReference type="NCBI Taxonomy" id="2742685"/>
    <lineage>
        <taxon>Bacteria</taxon>
        <taxon>Pseudomonadati</taxon>
        <taxon>Pseudomonadota</taxon>
        <taxon>Gammaproteobacteria</taxon>
        <taxon>Alteromonadales</taxon>
        <taxon>Alteromonadales genera incertae sedis</taxon>
        <taxon>Motilimonas</taxon>
    </lineage>
</organism>
<gene>
    <name evidence="2" type="ORF">K6Y31_09510</name>
</gene>
<comment type="caution">
    <text evidence="2">The sequence shown here is derived from an EMBL/GenBank/DDBJ whole genome shotgun (WGS) entry which is preliminary data.</text>
</comment>
<accession>A0ABS8WBH6</accession>
<dbReference type="PANTHER" id="PTHR30212:SF2">
    <property type="entry name" value="PROTEIN YIIM"/>
    <property type="match status" value="1"/>
</dbReference>
<dbReference type="SUPFAM" id="SSF50800">
    <property type="entry name" value="PK beta-barrel domain-like"/>
    <property type="match status" value="1"/>
</dbReference>
<dbReference type="InterPro" id="IPR005302">
    <property type="entry name" value="MoCF_Sase_C"/>
</dbReference>
<evidence type="ECO:0000313" key="2">
    <source>
        <dbReference type="EMBL" id="MCE2595053.1"/>
    </source>
</evidence>
<dbReference type="PROSITE" id="PS51340">
    <property type="entry name" value="MOSC"/>
    <property type="match status" value="1"/>
</dbReference>
<evidence type="ECO:0000259" key="1">
    <source>
        <dbReference type="PROSITE" id="PS51340"/>
    </source>
</evidence>
<dbReference type="PANTHER" id="PTHR30212">
    <property type="entry name" value="PROTEIN YIIM"/>
    <property type="match status" value="1"/>
</dbReference>
<sequence length="228" mass="25368">MQTTNVTVLSGTIQPLTVNLTSAIKKAPITESTWLSEQGLANDQQADTKHHGGVDRALHLYPVEHYLSWQHSYPERNCFKAGAFGENLSAQGLTETEVCIGDVFQLGDAVIEVSQPRSPCFKLNHRFAIPNMALLLQVNGLAGYLLRVLQPGNITPNTQLSLISRAFPELTVKEVAWRFFNDPLNEAFLQQLVACSALSESWKVKAQQRLETSKVEDWNSRLFGFNLG</sequence>
<feature type="domain" description="MOSC" evidence="1">
    <location>
        <begin position="27"/>
        <end position="163"/>
    </location>
</feature>